<sequence length="409" mass="45906">MAGRIAGYVDNSMKLSPGEYIVTGSWVQSKVISGQENNINQYRNEMLINSWKITSVMNFTTFSGSKIGLKLSSESKEASLEIGDIVVDTELKIGFFNARMSDEYDGRSLVGQVENTNVGAVIYTSLSGHILAAVSEFNIGSLQNDILIRSKDGLFGVEVFGENITVDKENPLEIRVDSNPNILLNELLNTMNPLRAFIVGVSKEYNNIDKVRKQLLSEPAVYLKTGSIRIILSPNNEGQLSLFDTPPSLPYLLLYKVLAAAETGDVHSVVQMMSSNLINARKHMYNLLSMIRPYYKKGTIEVSLAGYKKLKLEERTFHTIKDAIKLISTREVEIVGKIYAIDTIRRWFKIIDVESDIDWKIIYSKQFKDQFNLRSIENVMMSVNASTYTTPNAKKGIAEYINHKIKGAE</sequence>
<dbReference type="AlphaFoldDB" id="A0A417YTH9"/>
<dbReference type="OrthoDB" id="9892632at2"/>
<keyword evidence="2" id="KW-1185">Reference proteome</keyword>
<gene>
    <name evidence="1" type="ORF">D1B31_12585</name>
</gene>
<reference evidence="1 2" key="1">
    <citation type="journal article" date="2017" name="Int. J. Syst. Evol. Microbiol.">
        <title>Bacillus notoginsengisoli sp. nov., a novel bacterium isolated from the rhizosphere of Panax notoginseng.</title>
        <authorList>
            <person name="Zhang M.Y."/>
            <person name="Cheng J."/>
            <person name="Cai Y."/>
            <person name="Zhang T.Y."/>
            <person name="Wu Y.Y."/>
            <person name="Manikprabhu D."/>
            <person name="Li W.J."/>
            <person name="Zhang Y.X."/>
        </authorList>
    </citation>
    <scope>NUCLEOTIDE SEQUENCE [LARGE SCALE GENOMIC DNA]</scope>
    <source>
        <strain evidence="1 2">JCM 30743</strain>
    </source>
</reference>
<evidence type="ECO:0000313" key="1">
    <source>
        <dbReference type="EMBL" id="RHW40378.1"/>
    </source>
</evidence>
<organism evidence="1 2">
    <name type="scientific">Neobacillus notoginsengisoli</name>
    <dbReference type="NCBI Taxonomy" id="1578198"/>
    <lineage>
        <taxon>Bacteria</taxon>
        <taxon>Bacillati</taxon>
        <taxon>Bacillota</taxon>
        <taxon>Bacilli</taxon>
        <taxon>Bacillales</taxon>
        <taxon>Bacillaceae</taxon>
        <taxon>Neobacillus</taxon>
    </lineage>
</organism>
<accession>A0A417YTH9</accession>
<protein>
    <submittedName>
        <fullName evidence="1">Uncharacterized protein</fullName>
    </submittedName>
</protein>
<dbReference type="EMBL" id="QWEG01000007">
    <property type="protein sequence ID" value="RHW40378.1"/>
    <property type="molecule type" value="Genomic_DNA"/>
</dbReference>
<comment type="caution">
    <text evidence="1">The sequence shown here is derived from an EMBL/GenBank/DDBJ whole genome shotgun (WGS) entry which is preliminary data.</text>
</comment>
<evidence type="ECO:0000313" key="2">
    <source>
        <dbReference type="Proteomes" id="UP000284416"/>
    </source>
</evidence>
<name>A0A417YTH9_9BACI</name>
<dbReference type="Proteomes" id="UP000284416">
    <property type="component" value="Unassembled WGS sequence"/>
</dbReference>
<proteinExistence type="predicted"/>
<dbReference type="RefSeq" id="WP_118921139.1">
    <property type="nucleotide sequence ID" value="NZ_QWEG01000007.1"/>
</dbReference>